<accession>A0AAW1NTX2</accession>
<dbReference type="AlphaFoldDB" id="A0AAW1NTX2"/>
<name>A0AAW1NTX2_9CHLO</name>
<dbReference type="EMBL" id="JALJOQ010000136">
    <property type="protein sequence ID" value="KAK9794643.1"/>
    <property type="molecule type" value="Genomic_DNA"/>
</dbReference>
<reference evidence="1 2" key="1">
    <citation type="journal article" date="2024" name="Nat. Commun.">
        <title>Phylogenomics reveals the evolutionary origins of lichenization in chlorophyte algae.</title>
        <authorList>
            <person name="Puginier C."/>
            <person name="Libourel C."/>
            <person name="Otte J."/>
            <person name="Skaloud P."/>
            <person name="Haon M."/>
            <person name="Grisel S."/>
            <person name="Petersen M."/>
            <person name="Berrin J.G."/>
            <person name="Delaux P.M."/>
            <person name="Dal Grande F."/>
            <person name="Keller J."/>
        </authorList>
    </citation>
    <scope>NUCLEOTIDE SEQUENCE [LARGE SCALE GENOMIC DNA]</scope>
    <source>
        <strain evidence="1 2">SAG 2036</strain>
    </source>
</reference>
<dbReference type="Proteomes" id="UP001465755">
    <property type="component" value="Unassembled WGS sequence"/>
</dbReference>
<evidence type="ECO:0000313" key="1">
    <source>
        <dbReference type="EMBL" id="KAK9794643.1"/>
    </source>
</evidence>
<comment type="caution">
    <text evidence="1">The sequence shown here is derived from an EMBL/GenBank/DDBJ whole genome shotgun (WGS) entry which is preliminary data.</text>
</comment>
<organism evidence="1 2">
    <name type="scientific">Symbiochloris irregularis</name>
    <dbReference type="NCBI Taxonomy" id="706552"/>
    <lineage>
        <taxon>Eukaryota</taxon>
        <taxon>Viridiplantae</taxon>
        <taxon>Chlorophyta</taxon>
        <taxon>core chlorophytes</taxon>
        <taxon>Trebouxiophyceae</taxon>
        <taxon>Trebouxiales</taxon>
        <taxon>Trebouxiaceae</taxon>
        <taxon>Symbiochloris</taxon>
    </lineage>
</organism>
<protein>
    <submittedName>
        <fullName evidence="1">Uncharacterized protein</fullName>
    </submittedName>
</protein>
<evidence type="ECO:0000313" key="2">
    <source>
        <dbReference type="Proteomes" id="UP001465755"/>
    </source>
</evidence>
<keyword evidence="2" id="KW-1185">Reference proteome</keyword>
<proteinExistence type="predicted"/>
<sequence>MDVVTKQLQSALRELVPECLADGKLPPPSKRRRISGDLASALGQAASFEASLSESDLIAAIHAILPDALQRAVNALLPTVLQSQPEIKELLAELSKTSQSQRDLMQVATSTQTGFDALAVSFQTLRSEVLAGDRLQPQSTPGQSPTPTKETMEAVKQQVLTLQAQLERSEAYTREREEKLSARILSLQAQPLPSRAQPSMLSGGFPFGTPLPVPLVLSAPPTLPFQSAAHAPASGRSQTAPVASSPAAAPTAAAQLTVFTNDLCCRPAADALATSLSQDPPVAIQCAPSVRPASPSITPPWQNGTLTRSGATAADSGLTQTGTALTAPVQPDGNHFDFATEFNSAPRGVYEGGWGWEPSLPPEPPAARPPPPVATTAIVAIQPAAELAPPAPNPATAVAPGMAAGALFSEQQKVPQ</sequence>
<gene>
    <name evidence="1" type="ORF">WJX73_007425</name>
</gene>